<feature type="compositionally biased region" description="Low complexity" evidence="1">
    <location>
        <begin position="74"/>
        <end position="86"/>
    </location>
</feature>
<dbReference type="EMBL" id="RJMB01000018">
    <property type="protein sequence ID" value="RNL83237.1"/>
    <property type="molecule type" value="Genomic_DNA"/>
</dbReference>
<accession>A0A3N0E5Y1</accession>
<gene>
    <name evidence="2" type="ORF">EFW17_17270</name>
</gene>
<sequence>MTEAPPAYEVEPQAALVRPYVLDAAHCARRRAAQRATAPARVHRPRRGVVVRLDRDATGHAGAETPPAPPAPPAARAAPETTPPAGLTLTGVPK</sequence>
<proteinExistence type="predicted"/>
<evidence type="ECO:0000313" key="3">
    <source>
        <dbReference type="Proteomes" id="UP000269198"/>
    </source>
</evidence>
<evidence type="ECO:0000256" key="1">
    <source>
        <dbReference type="SAM" id="MobiDB-lite"/>
    </source>
</evidence>
<feature type="region of interest" description="Disordered" evidence="1">
    <location>
        <begin position="33"/>
        <end position="94"/>
    </location>
</feature>
<name>A0A3N0E5Y1_9ACTN</name>
<comment type="caution">
    <text evidence="2">The sequence shown here is derived from an EMBL/GenBank/DDBJ whole genome shotgun (WGS) entry which is preliminary data.</text>
</comment>
<evidence type="ECO:0000313" key="2">
    <source>
        <dbReference type="EMBL" id="RNL83237.1"/>
    </source>
</evidence>
<keyword evidence="3" id="KW-1185">Reference proteome</keyword>
<dbReference type="Proteomes" id="UP000269198">
    <property type="component" value="Unassembled WGS sequence"/>
</dbReference>
<dbReference type="AlphaFoldDB" id="A0A3N0E5Y1"/>
<reference evidence="2 3" key="1">
    <citation type="submission" date="2018-11" db="EMBL/GenBank/DDBJ databases">
        <title>The genome draft of YIM 96095.</title>
        <authorList>
            <person name="Tang S.-K."/>
            <person name="Chunyu W.-X."/>
            <person name="Feng Y.-Z."/>
        </authorList>
    </citation>
    <scope>NUCLEOTIDE SEQUENCE [LARGE SCALE GENOMIC DNA]</scope>
    <source>
        <strain evidence="2 3">YIM 96095</strain>
    </source>
</reference>
<protein>
    <submittedName>
        <fullName evidence="2">Uncharacterized protein</fullName>
    </submittedName>
</protein>
<organism evidence="2 3">
    <name type="scientific">Halostreptopolyspora alba</name>
    <dbReference type="NCBI Taxonomy" id="2487137"/>
    <lineage>
        <taxon>Bacteria</taxon>
        <taxon>Bacillati</taxon>
        <taxon>Actinomycetota</taxon>
        <taxon>Actinomycetes</taxon>
        <taxon>Streptosporangiales</taxon>
        <taxon>Nocardiopsidaceae</taxon>
        <taxon>Halostreptopolyspora</taxon>
    </lineage>
</organism>